<gene>
    <name evidence="12" type="primary">atg3</name>
    <name evidence="12" type="ORF">T01_3221</name>
</gene>
<feature type="region of interest" description="Disordered" evidence="10">
    <location>
        <begin position="138"/>
        <end position="160"/>
    </location>
</feature>
<keyword evidence="4" id="KW-0813">Transport</keyword>
<dbReference type="GO" id="GO:0005829">
    <property type="term" value="C:cytosol"/>
    <property type="evidence" value="ECO:0007669"/>
    <property type="project" value="TreeGrafter"/>
</dbReference>
<feature type="transmembrane region" description="Helical" evidence="11">
    <location>
        <begin position="506"/>
        <end position="528"/>
    </location>
</feature>
<feature type="transmembrane region" description="Helical" evidence="11">
    <location>
        <begin position="472"/>
        <end position="494"/>
    </location>
</feature>
<evidence type="ECO:0000256" key="5">
    <source>
        <dbReference type="ARBA" id="ARBA00022490"/>
    </source>
</evidence>
<evidence type="ECO:0000256" key="4">
    <source>
        <dbReference type="ARBA" id="ARBA00022448"/>
    </source>
</evidence>
<dbReference type="GO" id="GO:0044804">
    <property type="term" value="P:nucleophagy"/>
    <property type="evidence" value="ECO:0007669"/>
    <property type="project" value="TreeGrafter"/>
</dbReference>
<keyword evidence="13" id="KW-1185">Reference proteome</keyword>
<dbReference type="GO" id="GO:0000045">
    <property type="term" value="P:autophagosome assembly"/>
    <property type="evidence" value="ECO:0007669"/>
    <property type="project" value="TreeGrafter"/>
</dbReference>
<dbReference type="InParanoid" id="A0A0V1AU76"/>
<dbReference type="InterPro" id="IPR007135">
    <property type="entry name" value="Atg3/Atg10"/>
</dbReference>
<proteinExistence type="inferred from homology"/>
<dbReference type="GO" id="GO:0019776">
    <property type="term" value="F:Atg8-family ligase activity"/>
    <property type="evidence" value="ECO:0007669"/>
    <property type="project" value="TreeGrafter"/>
</dbReference>
<keyword evidence="5" id="KW-0963">Cytoplasm</keyword>
<feature type="compositionally biased region" description="Acidic residues" evidence="10">
    <location>
        <begin position="143"/>
        <end position="153"/>
    </location>
</feature>
<evidence type="ECO:0000256" key="7">
    <source>
        <dbReference type="ARBA" id="ARBA00022927"/>
    </source>
</evidence>
<evidence type="ECO:0000256" key="1">
    <source>
        <dbReference type="ARBA" id="ARBA00004496"/>
    </source>
</evidence>
<evidence type="ECO:0000256" key="9">
    <source>
        <dbReference type="ARBA" id="ARBA00034553"/>
    </source>
</evidence>
<dbReference type="GO" id="GO:0015031">
    <property type="term" value="P:protein transport"/>
    <property type="evidence" value="ECO:0007669"/>
    <property type="project" value="UniProtKB-KW"/>
</dbReference>
<comment type="subcellular location">
    <subcellularLocation>
        <location evidence="1">Cytoplasm</location>
    </subcellularLocation>
</comment>
<dbReference type="AlphaFoldDB" id="A0A0V1AU76"/>
<dbReference type="STRING" id="6334.A0A0V1AU76"/>
<reference evidence="12 13" key="1">
    <citation type="submission" date="2015-01" db="EMBL/GenBank/DDBJ databases">
        <title>Evolution of Trichinella species and genotypes.</title>
        <authorList>
            <person name="Korhonen P.K."/>
            <person name="Edoardo P."/>
            <person name="Giuseppe L.R."/>
            <person name="Gasser R.B."/>
        </authorList>
    </citation>
    <scope>NUCLEOTIDE SEQUENCE [LARGE SCALE GENOMIC DNA]</scope>
    <source>
        <strain evidence="12">ISS3</strain>
    </source>
</reference>
<protein>
    <recommendedName>
        <fullName evidence="3">Ubiquitin-like-conjugating enzyme ATG3</fullName>
    </recommendedName>
    <alternativeName>
        <fullName evidence="9">Autophagy-related protein 3</fullName>
    </alternativeName>
</protein>
<comment type="caution">
    <text evidence="12">The sequence shown here is derived from an EMBL/GenBank/DDBJ whole genome shotgun (WGS) entry which is preliminary data.</text>
</comment>
<keyword evidence="11" id="KW-0812">Transmembrane</keyword>
<dbReference type="OrthoDB" id="1584384at2759"/>
<keyword evidence="7" id="KW-0653">Protein transport</keyword>
<keyword evidence="6" id="KW-0833">Ubl conjugation pathway</keyword>
<dbReference type="Proteomes" id="UP000054776">
    <property type="component" value="Unassembled WGS sequence"/>
</dbReference>
<dbReference type="GO" id="GO:0000422">
    <property type="term" value="P:autophagy of mitochondrion"/>
    <property type="evidence" value="ECO:0007669"/>
    <property type="project" value="TreeGrafter"/>
</dbReference>
<sequence>MDTFVNTFKSSALGVATYFTPLLKESKFRESGVITPDEFVEAGDHLVFLCPTWQWMTGDSASVKAYLPKDKQFLVTKNVPCYRRCKDIEYLQGQEKIIEESESDEGWVDTHYYSPEADSEANQPCSMEFKGTEAFKNDMEQREVEEEEDDDDNTPAASMDDFFTNGLEEEDPHTLVTVRPKCMNSVEDNIRRTRTYDLSITYDKYYQVPRMWLFGYDENKTLLTVKEMYEDFSQDHLKKTITVETHPHIPSPPMASIHPCRHAEMMKRLIERFEEDGGRLMVHQYVFVCSIFLFVDFFFSVCNSDYRIRFFEKNFPFIESCCTFALHSFVLTFVAYKEKYNAQKAEKSFVSAFDNSDVIHHHMHAKFLDKGPDQTKSRNHILPHGKYRRHWRNHNTCNSRWLTKYDQNQLTTTSDNQFDFLIHNERFFCGRLRIKTAVVVTSIVDAIFWSAVVVRGILFYANVTNNALTASWLTFTVPVCWVSYASSAIATYAICRRHYLLLLPQLVVKIATTLMCTVFAFFIIYLAFVHPQQCMDVTTPFHTEVDTLWLKKAIRIGASIFLAIMLLFVCMEVWFIRILLKSYKQCRLYYFMSTLVAQQLLYKTKPLKAKSLKTF</sequence>
<keyword evidence="8" id="KW-0072">Autophagy</keyword>
<dbReference type="PANTHER" id="PTHR12866">
    <property type="entry name" value="UBIQUITIN-LIKE-CONJUGATING ENZYME ATG3"/>
    <property type="match status" value="1"/>
</dbReference>
<evidence type="ECO:0000256" key="10">
    <source>
        <dbReference type="SAM" id="MobiDB-lite"/>
    </source>
</evidence>
<dbReference type="EMBL" id="JYDH01000207">
    <property type="protein sequence ID" value="KRY28359.1"/>
    <property type="molecule type" value="Genomic_DNA"/>
</dbReference>
<dbReference type="Gene3D" id="3.30.1460.50">
    <property type="match status" value="1"/>
</dbReference>
<feature type="transmembrane region" description="Helical" evidence="11">
    <location>
        <begin position="436"/>
        <end position="460"/>
    </location>
</feature>
<evidence type="ECO:0000313" key="13">
    <source>
        <dbReference type="Proteomes" id="UP000054776"/>
    </source>
</evidence>
<evidence type="ECO:0000256" key="8">
    <source>
        <dbReference type="ARBA" id="ARBA00023006"/>
    </source>
</evidence>
<keyword evidence="11" id="KW-1133">Transmembrane helix</keyword>
<feature type="transmembrane region" description="Helical" evidence="11">
    <location>
        <begin position="282"/>
        <end position="301"/>
    </location>
</feature>
<accession>A0A0V1AU76</accession>
<name>A0A0V1AU76_TRISP</name>
<organism evidence="12 13">
    <name type="scientific">Trichinella spiralis</name>
    <name type="common">Trichina worm</name>
    <dbReference type="NCBI Taxonomy" id="6334"/>
    <lineage>
        <taxon>Eukaryota</taxon>
        <taxon>Metazoa</taxon>
        <taxon>Ecdysozoa</taxon>
        <taxon>Nematoda</taxon>
        <taxon>Enoplea</taxon>
        <taxon>Dorylaimia</taxon>
        <taxon>Trichinellida</taxon>
        <taxon>Trichinellidae</taxon>
        <taxon>Trichinella</taxon>
    </lineage>
</organism>
<dbReference type="GO" id="GO:0000407">
    <property type="term" value="C:phagophore assembly site"/>
    <property type="evidence" value="ECO:0007669"/>
    <property type="project" value="TreeGrafter"/>
</dbReference>
<feature type="transmembrane region" description="Helical" evidence="11">
    <location>
        <begin position="556"/>
        <end position="580"/>
    </location>
</feature>
<dbReference type="eggNOG" id="KOG2981">
    <property type="taxonomic scope" value="Eukaryota"/>
</dbReference>
<keyword evidence="11" id="KW-0472">Membrane</keyword>
<dbReference type="Pfam" id="PF03987">
    <property type="entry name" value="Autophagy_act_C"/>
    <property type="match status" value="1"/>
</dbReference>
<evidence type="ECO:0000313" key="12">
    <source>
        <dbReference type="EMBL" id="KRY28359.1"/>
    </source>
</evidence>
<evidence type="ECO:0000256" key="2">
    <source>
        <dbReference type="ARBA" id="ARBA00007683"/>
    </source>
</evidence>
<evidence type="ECO:0000256" key="11">
    <source>
        <dbReference type="SAM" id="Phobius"/>
    </source>
</evidence>
<evidence type="ECO:0000256" key="3">
    <source>
        <dbReference type="ARBA" id="ARBA00017573"/>
    </source>
</evidence>
<comment type="similarity">
    <text evidence="2">Belongs to the ATG3 family.</text>
</comment>
<dbReference type="GO" id="GO:0061723">
    <property type="term" value="P:glycophagy"/>
    <property type="evidence" value="ECO:0007669"/>
    <property type="project" value="TreeGrafter"/>
</dbReference>
<evidence type="ECO:0000256" key="6">
    <source>
        <dbReference type="ARBA" id="ARBA00022786"/>
    </source>
</evidence>
<dbReference type="PANTHER" id="PTHR12866:SF2">
    <property type="entry name" value="UBIQUITIN-LIKE-CONJUGATING ENZYME ATG3"/>
    <property type="match status" value="1"/>
</dbReference>